<sequence length="585" mass="65921">MRPAKATLQYAPPTAWDQQKAKISELYETMELKDVMSTMEKEHGFKATKKMYNMRIAKWGLNKRIQASEYGSMIRKKRKRAEEDCGKKSTFILNGRAVPDAKIARFEARAGSQEVHNLISTAPTPPDLICRTPTPSSPFHRSVTPATSALLSPTSSSGSIWNCISWNRSMKESPEPSRFDQSIHSSAILDGTESVDMTMGGNEFFAGFSPILGTRDLPRSQLQSQAGAFNAFLPHYQDQLLFLPHSSPGLQKAIIAATTGPTSSSTFSIASLRHFTNSPWLLQPLESPTLNQSPSLSGTEWWPSFSDFRELRPASRATVTLISQVEDYLRKRAQVLDNYANQMEFELILSQARCETNCEFCDNVGQQRGSKKCRVYHVCCTANDRYRNGKWNLNRSTQFVYAAFQLYFETLSSNRAYLFQLLQFETFLQSYQGVSHELVHIATLAEQDLLTSLGPNHYLTQSAILDVAYHYATSERSVEAEGKVRTVLNEAFDDISALCSHTTFMPDLVTAVRLVTQGHVQTRLGDDGVRYYSCRCTNSARFGEYWYHGESGRLKTGKIEMRVTAFITLCILHQQKGRKRNVNSL</sequence>
<reference evidence="2" key="1">
    <citation type="journal article" date="2020" name="Stud. Mycol.">
        <title>101 Dothideomycetes genomes: a test case for predicting lifestyles and emergence of pathogens.</title>
        <authorList>
            <person name="Haridas S."/>
            <person name="Albert R."/>
            <person name="Binder M."/>
            <person name="Bloem J."/>
            <person name="Labutti K."/>
            <person name="Salamov A."/>
            <person name="Andreopoulos B."/>
            <person name="Baker S."/>
            <person name="Barry K."/>
            <person name="Bills G."/>
            <person name="Bluhm B."/>
            <person name="Cannon C."/>
            <person name="Castanera R."/>
            <person name="Culley D."/>
            <person name="Daum C."/>
            <person name="Ezra D."/>
            <person name="Gonzalez J."/>
            <person name="Henrissat B."/>
            <person name="Kuo A."/>
            <person name="Liang C."/>
            <person name="Lipzen A."/>
            <person name="Lutzoni F."/>
            <person name="Magnuson J."/>
            <person name="Mondo S."/>
            <person name="Nolan M."/>
            <person name="Ohm R."/>
            <person name="Pangilinan J."/>
            <person name="Park H.-J."/>
            <person name="Ramirez L."/>
            <person name="Alfaro M."/>
            <person name="Sun H."/>
            <person name="Tritt A."/>
            <person name="Yoshinaga Y."/>
            <person name="Zwiers L.-H."/>
            <person name="Turgeon B."/>
            <person name="Goodwin S."/>
            <person name="Spatafora J."/>
            <person name="Crous P."/>
            <person name="Grigoriev I."/>
        </authorList>
    </citation>
    <scope>NUCLEOTIDE SEQUENCE</scope>
    <source>
        <strain evidence="2">CBS 269.34</strain>
    </source>
</reference>
<organism evidence="2 3">
    <name type="scientific">Lophium mytilinum</name>
    <dbReference type="NCBI Taxonomy" id="390894"/>
    <lineage>
        <taxon>Eukaryota</taxon>
        <taxon>Fungi</taxon>
        <taxon>Dikarya</taxon>
        <taxon>Ascomycota</taxon>
        <taxon>Pezizomycotina</taxon>
        <taxon>Dothideomycetes</taxon>
        <taxon>Pleosporomycetidae</taxon>
        <taxon>Mytilinidiales</taxon>
        <taxon>Mytilinidiaceae</taxon>
        <taxon>Lophium</taxon>
    </lineage>
</organism>
<dbReference type="PANTHER" id="PTHR38788">
    <property type="entry name" value="CLR5 DOMAIN-CONTAINING PROTEIN"/>
    <property type="match status" value="1"/>
</dbReference>
<evidence type="ECO:0000259" key="1">
    <source>
        <dbReference type="Pfam" id="PF14420"/>
    </source>
</evidence>
<dbReference type="OrthoDB" id="3910313at2759"/>
<accession>A0A6A6QMC5</accession>
<proteinExistence type="predicted"/>
<dbReference type="Pfam" id="PF14420">
    <property type="entry name" value="Clr5"/>
    <property type="match status" value="1"/>
</dbReference>
<evidence type="ECO:0000313" key="2">
    <source>
        <dbReference type="EMBL" id="KAF2492067.1"/>
    </source>
</evidence>
<evidence type="ECO:0000313" key="3">
    <source>
        <dbReference type="Proteomes" id="UP000799750"/>
    </source>
</evidence>
<dbReference type="Proteomes" id="UP000799750">
    <property type="component" value="Unassembled WGS sequence"/>
</dbReference>
<protein>
    <recommendedName>
        <fullName evidence="1">Clr5 domain-containing protein</fullName>
    </recommendedName>
</protein>
<keyword evidence="3" id="KW-1185">Reference proteome</keyword>
<dbReference type="PANTHER" id="PTHR38788:SF3">
    <property type="entry name" value="CLR5 DOMAIN-CONTAINING PROTEIN"/>
    <property type="match status" value="1"/>
</dbReference>
<gene>
    <name evidence="2" type="ORF">BU16DRAFT_584226</name>
</gene>
<feature type="domain" description="Clr5" evidence="1">
    <location>
        <begin position="13"/>
        <end position="63"/>
    </location>
</feature>
<dbReference type="AlphaFoldDB" id="A0A6A6QMC5"/>
<dbReference type="EMBL" id="MU004194">
    <property type="protein sequence ID" value="KAF2492067.1"/>
    <property type="molecule type" value="Genomic_DNA"/>
</dbReference>
<name>A0A6A6QMC5_9PEZI</name>
<dbReference type="InterPro" id="IPR025676">
    <property type="entry name" value="Clr5_dom"/>
</dbReference>